<proteinExistence type="predicted"/>
<reference evidence="1 3" key="1">
    <citation type="submission" date="2014-04" db="EMBL/GenBank/DDBJ databases">
        <authorList>
            <consortium name="DOE Joint Genome Institute"/>
            <person name="Kuo A."/>
            <person name="Kohler A."/>
            <person name="Nagy L.G."/>
            <person name="Floudas D."/>
            <person name="Copeland A."/>
            <person name="Barry K.W."/>
            <person name="Cichocki N."/>
            <person name="Veneault-Fourrey C."/>
            <person name="LaButti K."/>
            <person name="Lindquist E.A."/>
            <person name="Lipzen A."/>
            <person name="Lundell T."/>
            <person name="Morin E."/>
            <person name="Murat C."/>
            <person name="Sun H."/>
            <person name="Tunlid A."/>
            <person name="Henrissat B."/>
            <person name="Grigoriev I.V."/>
            <person name="Hibbett D.S."/>
            <person name="Martin F."/>
            <person name="Nordberg H.P."/>
            <person name="Cantor M.N."/>
            <person name="Hua S.X."/>
        </authorList>
    </citation>
    <scope>NUCLEOTIDE SEQUENCE [LARGE SCALE GENOMIC DNA]</scope>
    <source>
        <strain evidence="1 3">LaAM-08-1</strain>
    </source>
</reference>
<dbReference type="EMBL" id="KN838986">
    <property type="protein sequence ID" value="KIJ91616.1"/>
    <property type="molecule type" value="Genomic_DNA"/>
</dbReference>
<dbReference type="HOGENOM" id="CLU_2838115_0_0_1"/>
<accession>A0A0C9X1V3</accession>
<gene>
    <name evidence="2" type="ORF">K443DRAFT_45954</name>
    <name evidence="1" type="ORF">K443DRAFT_78035</name>
</gene>
<keyword evidence="3" id="KW-1185">Reference proteome</keyword>
<dbReference type="EMBL" id="KN838760">
    <property type="protein sequence ID" value="KIJ95340.1"/>
    <property type="molecule type" value="Genomic_DNA"/>
</dbReference>
<feature type="non-terminal residue" evidence="1">
    <location>
        <position position="66"/>
    </location>
</feature>
<dbReference type="Proteomes" id="UP000054477">
    <property type="component" value="Unassembled WGS sequence"/>
</dbReference>
<organism evidence="1 3">
    <name type="scientific">Laccaria amethystina LaAM-08-1</name>
    <dbReference type="NCBI Taxonomy" id="1095629"/>
    <lineage>
        <taxon>Eukaryota</taxon>
        <taxon>Fungi</taxon>
        <taxon>Dikarya</taxon>
        <taxon>Basidiomycota</taxon>
        <taxon>Agaricomycotina</taxon>
        <taxon>Agaricomycetes</taxon>
        <taxon>Agaricomycetidae</taxon>
        <taxon>Agaricales</taxon>
        <taxon>Agaricineae</taxon>
        <taxon>Hydnangiaceae</taxon>
        <taxon>Laccaria</taxon>
    </lineage>
</organism>
<evidence type="ECO:0000313" key="2">
    <source>
        <dbReference type="EMBL" id="KIJ95340.1"/>
    </source>
</evidence>
<reference evidence="3" key="2">
    <citation type="submission" date="2015-01" db="EMBL/GenBank/DDBJ databases">
        <title>Evolutionary Origins and Diversification of the Mycorrhizal Mutualists.</title>
        <authorList>
            <consortium name="DOE Joint Genome Institute"/>
            <consortium name="Mycorrhizal Genomics Consortium"/>
            <person name="Kohler A."/>
            <person name="Kuo A."/>
            <person name="Nagy L.G."/>
            <person name="Floudas D."/>
            <person name="Copeland A."/>
            <person name="Barry K.W."/>
            <person name="Cichocki N."/>
            <person name="Veneault-Fourrey C."/>
            <person name="LaButti K."/>
            <person name="Lindquist E.A."/>
            <person name="Lipzen A."/>
            <person name="Lundell T."/>
            <person name="Morin E."/>
            <person name="Murat C."/>
            <person name="Riley R."/>
            <person name="Ohm R."/>
            <person name="Sun H."/>
            <person name="Tunlid A."/>
            <person name="Henrissat B."/>
            <person name="Grigoriev I.V."/>
            <person name="Hibbett D.S."/>
            <person name="Martin F."/>
        </authorList>
    </citation>
    <scope>NUCLEOTIDE SEQUENCE [LARGE SCALE GENOMIC DNA]</scope>
    <source>
        <strain evidence="2 3">LaAM-08-1</strain>
    </source>
</reference>
<protein>
    <submittedName>
        <fullName evidence="1">Uncharacterized protein</fullName>
    </submittedName>
</protein>
<evidence type="ECO:0000313" key="1">
    <source>
        <dbReference type="EMBL" id="KIJ91616.1"/>
    </source>
</evidence>
<sequence length="66" mass="7893">MESVCPLYQIYEGVKPITSDHVLTRKSYFPDIWEVYCSECGKPYYFYKGDGEDRLYLDATYMVRMQ</sequence>
<reference evidence="1" key="3">
    <citation type="submission" date="2015-02" db="EMBL/GenBank/DDBJ databases">
        <title>Evolutionary Origins and Diversification of the Mycorrhizal Mutualists.</title>
        <authorList>
            <consortium name="DOE Joint Genome Institute"/>
            <consortium name="Mycorrhizal Genomics Consortium"/>
            <person name="Kohler A."/>
            <person name="Kuo A."/>
            <person name="Nagy L.G."/>
            <person name="Floudas D."/>
            <person name="Copeland A."/>
            <person name="Barry K.W."/>
            <person name="Cichocki N."/>
            <person name="Veneault-Fourrey C."/>
            <person name="LaButti K."/>
            <person name="Lindquist E.A."/>
            <person name="Lipzen A."/>
            <person name="Lundell T."/>
            <person name="Morin E."/>
            <person name="Murat C."/>
            <person name="Riley R."/>
            <person name="Ohm R."/>
            <person name="Sun H."/>
            <person name="Tunlid A."/>
            <person name="Henrissat B."/>
            <person name="Grigoriev I.V."/>
            <person name="Hibbett D.S."/>
            <person name="Martin F."/>
        </authorList>
    </citation>
    <scope>NUCLEOTIDE SEQUENCE</scope>
    <source>
        <strain evidence="1">LaAM-08-1</strain>
    </source>
</reference>
<dbReference type="AlphaFoldDB" id="A0A0C9X1V3"/>
<evidence type="ECO:0000313" key="3">
    <source>
        <dbReference type="Proteomes" id="UP000054477"/>
    </source>
</evidence>
<dbReference type="OrthoDB" id="3075332at2759"/>
<name>A0A0C9X1V3_9AGAR</name>